<dbReference type="EC" id="2.1.1.163" evidence="5"/>
<dbReference type="EMBL" id="JAAGNX010000001">
    <property type="protein sequence ID" value="NDV61404.1"/>
    <property type="molecule type" value="Genomic_DNA"/>
</dbReference>
<protein>
    <recommendedName>
        <fullName evidence="5">Demethylmenaquinone methyltransferase</fullName>
        <ecNumber evidence="5">2.1.1.163</ecNumber>
    </recommendedName>
</protein>
<dbReference type="PANTHER" id="PTHR43591:SF24">
    <property type="entry name" value="2-METHOXY-6-POLYPRENYL-1,4-BENZOQUINOL METHYLASE, MITOCHONDRIAL"/>
    <property type="match status" value="1"/>
</dbReference>
<evidence type="ECO:0000256" key="2">
    <source>
        <dbReference type="ARBA" id="ARBA00022603"/>
    </source>
</evidence>
<feature type="binding site" evidence="5">
    <location>
        <begin position="105"/>
        <end position="106"/>
    </location>
    <ligand>
        <name>S-adenosyl-L-methionine</name>
        <dbReference type="ChEBI" id="CHEBI:59789"/>
    </ligand>
</feature>
<keyword evidence="3 5" id="KW-0808">Transferase</keyword>
<evidence type="ECO:0000256" key="4">
    <source>
        <dbReference type="ARBA" id="ARBA00022691"/>
    </source>
</evidence>
<evidence type="ECO:0000256" key="5">
    <source>
        <dbReference type="HAMAP-Rule" id="MF_01813"/>
    </source>
</evidence>
<keyword evidence="1 5" id="KW-0474">Menaquinone biosynthesis</keyword>
<comment type="similarity">
    <text evidence="5">Belongs to the class I-like SAM-binding methyltransferase superfamily. MenG/UbiE family.</text>
</comment>
<evidence type="ECO:0000313" key="7">
    <source>
        <dbReference type="Proteomes" id="UP000478417"/>
    </source>
</evidence>
<comment type="caution">
    <text evidence="6">The sequence shown here is derived from an EMBL/GenBank/DDBJ whole genome shotgun (WGS) entry which is preliminary data.</text>
</comment>
<feature type="binding site" evidence="5">
    <location>
        <position position="77"/>
    </location>
    <ligand>
        <name>S-adenosyl-L-methionine</name>
        <dbReference type="ChEBI" id="CHEBI:59789"/>
    </ligand>
</feature>
<dbReference type="PROSITE" id="PS01183">
    <property type="entry name" value="UBIE_1"/>
    <property type="match status" value="1"/>
</dbReference>
<gene>
    <name evidence="6" type="primary">ubiE</name>
    <name evidence="5" type="synonym">menG</name>
    <name evidence="6" type="ORF">G0Q06_02965</name>
</gene>
<feature type="binding site" evidence="5">
    <location>
        <position position="122"/>
    </location>
    <ligand>
        <name>S-adenosyl-L-methionine</name>
        <dbReference type="ChEBI" id="CHEBI:59789"/>
    </ligand>
</feature>
<proteinExistence type="inferred from homology"/>
<dbReference type="RefSeq" id="WP_163962307.1">
    <property type="nucleotide sequence ID" value="NZ_JAAGNX010000001.1"/>
</dbReference>
<comment type="catalytic activity">
    <reaction evidence="5">
        <text>a 2-demethylmenaquinol + S-adenosyl-L-methionine = a menaquinol + S-adenosyl-L-homocysteine + H(+)</text>
        <dbReference type="Rhea" id="RHEA:42640"/>
        <dbReference type="Rhea" id="RHEA-COMP:9539"/>
        <dbReference type="Rhea" id="RHEA-COMP:9563"/>
        <dbReference type="ChEBI" id="CHEBI:15378"/>
        <dbReference type="ChEBI" id="CHEBI:18151"/>
        <dbReference type="ChEBI" id="CHEBI:55437"/>
        <dbReference type="ChEBI" id="CHEBI:57856"/>
        <dbReference type="ChEBI" id="CHEBI:59789"/>
        <dbReference type="EC" id="2.1.1.163"/>
    </reaction>
</comment>
<keyword evidence="4 5" id="KW-0949">S-adenosyl-L-methionine</keyword>
<evidence type="ECO:0000313" key="6">
    <source>
        <dbReference type="EMBL" id="NDV61404.1"/>
    </source>
</evidence>
<evidence type="ECO:0000256" key="1">
    <source>
        <dbReference type="ARBA" id="ARBA00022428"/>
    </source>
</evidence>
<evidence type="ECO:0000256" key="3">
    <source>
        <dbReference type="ARBA" id="ARBA00022679"/>
    </source>
</evidence>
<keyword evidence="7" id="KW-1185">Reference proteome</keyword>
<dbReference type="UniPathway" id="UPA00079">
    <property type="reaction ID" value="UER00169"/>
</dbReference>
<comment type="function">
    <text evidence="5">Methyltransferase required for the conversion of demethylmenaquinol (DMKH2) to menaquinol (MKH2).</text>
</comment>
<keyword evidence="2 5" id="KW-0489">Methyltransferase</keyword>
<feature type="binding site" evidence="5">
    <location>
        <position position="56"/>
    </location>
    <ligand>
        <name>S-adenosyl-L-methionine</name>
        <dbReference type="ChEBI" id="CHEBI:59789"/>
    </ligand>
</feature>
<dbReference type="Gene3D" id="3.40.50.150">
    <property type="entry name" value="Vaccinia Virus protein VP39"/>
    <property type="match status" value="1"/>
</dbReference>
<dbReference type="InterPro" id="IPR029063">
    <property type="entry name" value="SAM-dependent_MTases_sf"/>
</dbReference>
<name>A0A6B2LZP1_9BACT</name>
<dbReference type="GO" id="GO:0032259">
    <property type="term" value="P:methylation"/>
    <property type="evidence" value="ECO:0007669"/>
    <property type="project" value="UniProtKB-KW"/>
</dbReference>
<dbReference type="SUPFAM" id="SSF53335">
    <property type="entry name" value="S-adenosyl-L-methionine-dependent methyltransferases"/>
    <property type="match status" value="1"/>
</dbReference>
<dbReference type="NCBIfam" id="TIGR01934">
    <property type="entry name" value="MenG_MenH_UbiE"/>
    <property type="match status" value="1"/>
</dbReference>
<dbReference type="HAMAP" id="MF_01813">
    <property type="entry name" value="MenG_UbiE_methyltr"/>
    <property type="match status" value="1"/>
</dbReference>
<dbReference type="InterPro" id="IPR023576">
    <property type="entry name" value="UbiE/COQ5_MeTrFase_CS"/>
</dbReference>
<comment type="pathway">
    <text evidence="5">Quinol/quinone metabolism; menaquinone biosynthesis; menaquinol from 1,4-dihydroxy-2-naphthoate: step 2/2.</text>
</comment>
<dbReference type="GO" id="GO:0009234">
    <property type="term" value="P:menaquinone biosynthetic process"/>
    <property type="evidence" value="ECO:0007669"/>
    <property type="project" value="UniProtKB-UniRule"/>
</dbReference>
<dbReference type="NCBIfam" id="NF001244">
    <property type="entry name" value="PRK00216.1-5"/>
    <property type="match status" value="1"/>
</dbReference>
<organism evidence="6 7">
    <name type="scientific">Oceanipulchritudo coccoides</name>
    <dbReference type="NCBI Taxonomy" id="2706888"/>
    <lineage>
        <taxon>Bacteria</taxon>
        <taxon>Pseudomonadati</taxon>
        <taxon>Verrucomicrobiota</taxon>
        <taxon>Opitutia</taxon>
        <taxon>Puniceicoccales</taxon>
        <taxon>Oceanipulchritudinaceae</taxon>
        <taxon>Oceanipulchritudo</taxon>
    </lineage>
</organism>
<sequence length="233" mass="25716">MPEGKAVQSMFSGISGRYDSANHILSGGIDWYWRYRLVNAVRRHNPSAVADLATGSGDVAFALRKKLPADCPIHALDFCEPMLDVARQKQAAKPLPGELSFAFGDCLNLPLPDNSVEAVTISFGLRNLEDRHKGLLEMHRILKPESGALFVLEFTQPDPWLKPFYRFYLQRILPSVAKWATGNRDAYEYLVGSINQFPRKSALAEEIRAAGFKTVTATGLTGSIVALHKAIAS</sequence>
<dbReference type="AlphaFoldDB" id="A0A6B2LZP1"/>
<dbReference type="PANTHER" id="PTHR43591">
    <property type="entry name" value="METHYLTRANSFERASE"/>
    <property type="match status" value="1"/>
</dbReference>
<reference evidence="6 7" key="1">
    <citation type="submission" date="2020-02" db="EMBL/GenBank/DDBJ databases">
        <title>Albibacoteraceae fam. nov., the first described family within the subdivision 4 Verrucomicrobia.</title>
        <authorList>
            <person name="Xi F."/>
        </authorList>
    </citation>
    <scope>NUCLEOTIDE SEQUENCE [LARGE SCALE GENOMIC DNA]</scope>
    <source>
        <strain evidence="6 7">CK1056</strain>
    </source>
</reference>
<dbReference type="Pfam" id="PF01209">
    <property type="entry name" value="Ubie_methyltran"/>
    <property type="match status" value="1"/>
</dbReference>
<dbReference type="PROSITE" id="PS51608">
    <property type="entry name" value="SAM_MT_UBIE"/>
    <property type="match status" value="1"/>
</dbReference>
<dbReference type="InterPro" id="IPR004033">
    <property type="entry name" value="UbiE/COQ5_MeTrFase"/>
</dbReference>
<dbReference type="CDD" id="cd02440">
    <property type="entry name" value="AdoMet_MTases"/>
    <property type="match status" value="1"/>
</dbReference>
<dbReference type="Proteomes" id="UP000478417">
    <property type="component" value="Unassembled WGS sequence"/>
</dbReference>
<accession>A0A6B2LZP1</accession>
<dbReference type="GO" id="GO:0043770">
    <property type="term" value="F:demethylmenaquinone methyltransferase activity"/>
    <property type="evidence" value="ECO:0007669"/>
    <property type="project" value="UniProtKB-UniRule"/>
</dbReference>